<reference evidence="2 3" key="1">
    <citation type="journal article" date="2010" name="Genome Biol. Evol.">
        <title>The sequence of a 1.8-mb bacterial linear plasmid reveals a rich evolutionary reservoir of secondary metabolic pathways.</title>
        <authorList>
            <person name="Medema M.H."/>
            <person name="Trefzer A."/>
            <person name="Kovalchuk A."/>
            <person name="van den Berg M."/>
            <person name="Mueller U."/>
            <person name="Heijne W."/>
            <person name="Wu L."/>
            <person name="Alam M.T."/>
            <person name="Ronning C.M."/>
            <person name="Nierman W.C."/>
            <person name="Bovenberg R.A.L."/>
            <person name="Breitling R."/>
            <person name="Takano E."/>
        </authorList>
    </citation>
    <scope>NUCLEOTIDE SEQUENCE [LARGE SCALE GENOMIC DNA]</scope>
    <source>
        <strain evidence="3">ATCC 27064 / DSM 738 / JCM 4710 / NBRC 13307 / NCIMB 12785 / NRRL 3585 / VKM Ac-602</strain>
        <plasmid evidence="2">pSCL4</plasmid>
    </source>
</reference>
<dbReference type="EMBL" id="CM000914">
    <property type="protein sequence ID" value="EFG04403.2"/>
    <property type="molecule type" value="Genomic_DNA"/>
</dbReference>
<keyword evidence="1" id="KW-1133">Transmembrane helix</keyword>
<feature type="transmembrane region" description="Helical" evidence="1">
    <location>
        <begin position="51"/>
        <end position="72"/>
    </location>
</feature>
<sequence length="156" mass="15994">MRVRAGSGSGRGVIPAGGICSALLPCGTLISVRCPLELLRKEYVMRVRHALMGLGLGAALSAGLMTGTAQAAPSAPAQAKAQAVSVQAPAQASDVVILSCPSGAPAADPGYRCLSPYQTMSQCLAGVQLHVDATPATRGYCRSYATRGIWGYVNIY</sequence>
<dbReference type="eggNOG" id="ENOG5034B3G">
    <property type="taxonomic scope" value="Bacteria"/>
</dbReference>
<geneLocation type="plasmid" evidence="2 3">
    <name>pSCL4</name>
</geneLocation>
<organism evidence="2 3">
    <name type="scientific">Streptomyces clavuligerus</name>
    <dbReference type="NCBI Taxonomy" id="1901"/>
    <lineage>
        <taxon>Bacteria</taxon>
        <taxon>Bacillati</taxon>
        <taxon>Actinomycetota</taxon>
        <taxon>Actinomycetes</taxon>
        <taxon>Kitasatosporales</taxon>
        <taxon>Streptomycetaceae</taxon>
        <taxon>Streptomyces</taxon>
    </lineage>
</organism>
<dbReference type="Proteomes" id="UP000002357">
    <property type="component" value="Plasmid pSCL4"/>
</dbReference>
<name>D5SKG0_STRCL</name>
<protein>
    <submittedName>
        <fullName evidence="2">Uncharacterized protein</fullName>
    </submittedName>
</protein>
<gene>
    <name evidence="2" type="ORF">SCLAV_p0916</name>
</gene>
<keyword evidence="1" id="KW-0812">Transmembrane</keyword>
<dbReference type="AlphaFoldDB" id="D5SKG0"/>
<keyword evidence="2" id="KW-0614">Plasmid</keyword>
<keyword evidence="1" id="KW-0472">Membrane</keyword>
<evidence type="ECO:0000256" key="1">
    <source>
        <dbReference type="SAM" id="Phobius"/>
    </source>
</evidence>
<evidence type="ECO:0000313" key="2">
    <source>
        <dbReference type="EMBL" id="EFG04403.2"/>
    </source>
</evidence>
<evidence type="ECO:0000313" key="3">
    <source>
        <dbReference type="Proteomes" id="UP000002357"/>
    </source>
</evidence>
<proteinExistence type="predicted"/>
<keyword evidence="3" id="KW-1185">Reference proteome</keyword>
<accession>D5SKG0</accession>